<dbReference type="InterPro" id="IPR004453">
    <property type="entry name" value="QueG"/>
</dbReference>
<dbReference type="EC" id="1.17.99.6" evidence="9"/>
<keyword evidence="1 9" id="KW-0004">4Fe-4S</keyword>
<evidence type="ECO:0000256" key="7">
    <source>
        <dbReference type="ARBA" id="ARBA00023004"/>
    </source>
</evidence>
<dbReference type="KEGG" id="sbk:SHEWBE_4090"/>
<protein>
    <recommendedName>
        <fullName evidence="9">Epoxyqueuosine reductase</fullName>
        <ecNumber evidence="9">1.17.99.6</ecNumber>
    </recommendedName>
    <alternativeName>
        <fullName evidence="9">Queuosine biosynthesis protein QueG</fullName>
    </alternativeName>
</protein>
<dbReference type="InterPro" id="IPR017896">
    <property type="entry name" value="4Fe4S_Fe-S-bd"/>
</dbReference>
<dbReference type="EMBL" id="LS483452">
    <property type="protein sequence ID" value="SQH78050.1"/>
    <property type="molecule type" value="Genomic_DNA"/>
</dbReference>
<dbReference type="PROSITE" id="PS51379">
    <property type="entry name" value="4FE4S_FER_2"/>
    <property type="match status" value="1"/>
</dbReference>
<organism evidence="12 13">
    <name type="scientific">Shewanella benthica</name>
    <dbReference type="NCBI Taxonomy" id="43661"/>
    <lineage>
        <taxon>Bacteria</taxon>
        <taxon>Pseudomonadati</taxon>
        <taxon>Pseudomonadota</taxon>
        <taxon>Gammaproteobacteria</taxon>
        <taxon>Alteromonadales</taxon>
        <taxon>Shewanellaceae</taxon>
        <taxon>Shewanella</taxon>
    </lineage>
</organism>
<keyword evidence="3 9" id="KW-0819">tRNA processing</keyword>
<dbReference type="PANTHER" id="PTHR30002">
    <property type="entry name" value="EPOXYQUEUOSINE REDUCTASE"/>
    <property type="match status" value="1"/>
</dbReference>
<evidence type="ECO:0000313" key="13">
    <source>
        <dbReference type="Proteomes" id="UP000250123"/>
    </source>
</evidence>
<feature type="binding site" evidence="9">
    <location>
        <position position="325"/>
    </location>
    <ligand>
        <name>tRNA</name>
        <dbReference type="ChEBI" id="CHEBI:17843"/>
    </ligand>
</feature>
<feature type="domain" description="4Fe-4S ferredoxin-type" evidence="11">
    <location>
        <begin position="202"/>
        <end position="234"/>
    </location>
</feature>
<feature type="binding site" evidence="9">
    <location>
        <position position="224"/>
    </location>
    <ligand>
        <name>[4Fe-4S] cluster</name>
        <dbReference type="ChEBI" id="CHEBI:49883"/>
        <label>2</label>
    </ligand>
</feature>
<comment type="cofactor">
    <cofactor evidence="9">
        <name>cob(II)alamin</name>
        <dbReference type="ChEBI" id="CHEBI:16304"/>
    </cofactor>
</comment>
<evidence type="ECO:0000256" key="4">
    <source>
        <dbReference type="ARBA" id="ARBA00022723"/>
    </source>
</evidence>
<sequence>MYNPMSDTALPPINSHPFSPVELRELTAKIKQWGIELGFAQIGICDTDLTSEELKLQQWLDKGYHGDMAYMEAHGMMRARPHELHPGTIRVISARMNYLPPQAGFATNLKDPNLAYISRYAGGRDYHKLIRNRLKKLGQMIQAELDIINAGKTNFRPFVDSAPILERPLAEKAGLGWTGKHSLLLNEDVGSWFFIGELLIDLPLPVDIPVAEACNTCVACIKSCPTNAIVEPYIVDGRRCISYLTIELQGAIPEEFRPLIGNRIYGCDDCQLVCPVNSKAPITLESDFHTRDPLKQPELLTLFGWTEAEFLKITEGSPIRRIGHKRWLRNIAVALGNAPASEKIVQGLQQKKTSEEADEMVIEHIDWALAQQHARLAAAQSSEAQSLEAQSLETKGQETAALSPVARVLNQSARVQKTSSLSRKTQRVIRSVEKGLPRDA</sequence>
<dbReference type="InterPro" id="IPR013542">
    <property type="entry name" value="QueG_DUF1730"/>
</dbReference>
<dbReference type="PANTHER" id="PTHR30002:SF4">
    <property type="entry name" value="EPOXYQUEUOSINE REDUCTASE"/>
    <property type="match status" value="1"/>
</dbReference>
<feature type="binding site" evidence="9">
    <location>
        <position position="270"/>
    </location>
    <ligand>
        <name>[4Fe-4S] cluster</name>
        <dbReference type="ChEBI" id="CHEBI:49883"/>
        <label>2</label>
    </ligand>
</feature>
<dbReference type="SUPFAM" id="SSF46548">
    <property type="entry name" value="alpha-helical ferredoxin"/>
    <property type="match status" value="1"/>
</dbReference>
<evidence type="ECO:0000256" key="8">
    <source>
        <dbReference type="ARBA" id="ARBA00023014"/>
    </source>
</evidence>
<keyword evidence="7 9" id="KW-0408">Iron</keyword>
<feature type="binding site" evidence="9">
    <location>
        <position position="214"/>
    </location>
    <ligand>
        <name>[4Fe-4S] cluster</name>
        <dbReference type="ChEBI" id="CHEBI:49883"/>
        <label>1</label>
    </ligand>
</feature>
<comment type="pathway">
    <text evidence="9">tRNA modification; tRNA-queuosine biosynthesis.</text>
</comment>
<feature type="active site" description="Proton donor" evidence="9">
    <location>
        <position position="160"/>
    </location>
</feature>
<dbReference type="GO" id="GO:0046872">
    <property type="term" value="F:metal ion binding"/>
    <property type="evidence" value="ECO:0007669"/>
    <property type="project" value="UniProtKB-KW"/>
</dbReference>
<comment type="cofactor">
    <cofactor evidence="9">
        <name>[4Fe-4S] cluster</name>
        <dbReference type="ChEBI" id="CHEBI:49883"/>
    </cofactor>
    <text evidence="9">Binds 2 [4Fe-4S] clusters per monomer.</text>
</comment>
<comment type="subunit">
    <text evidence="9">Monomer.</text>
</comment>
<comment type="caution">
    <text evidence="9">Lacks conserved residue(s) required for the propagation of feature annotation.</text>
</comment>
<dbReference type="UniPathway" id="UPA00392"/>
<feature type="binding site" evidence="9">
    <location>
        <position position="178"/>
    </location>
    <ligand>
        <name>cob(II)alamin</name>
        <dbReference type="ChEBI" id="CHEBI:16304"/>
    </ligand>
</feature>
<dbReference type="Pfam" id="PF08331">
    <property type="entry name" value="QueG_DUF1730"/>
    <property type="match status" value="1"/>
</dbReference>
<dbReference type="HAMAP" id="MF_00916">
    <property type="entry name" value="QueG"/>
    <property type="match status" value="1"/>
</dbReference>
<name>A0A330MAM4_9GAMM</name>
<keyword evidence="9" id="KW-0846">Cobalamin</keyword>
<evidence type="ECO:0000256" key="9">
    <source>
        <dbReference type="HAMAP-Rule" id="MF_00916"/>
    </source>
</evidence>
<evidence type="ECO:0000256" key="3">
    <source>
        <dbReference type="ARBA" id="ARBA00022694"/>
    </source>
</evidence>
<keyword evidence="5 9" id="KW-0671">Queuosine biosynthesis</keyword>
<feature type="binding site" evidence="9">
    <location>
        <position position="160"/>
    </location>
    <ligand>
        <name>cob(II)alamin</name>
        <dbReference type="ChEBI" id="CHEBI:16304"/>
    </ligand>
</feature>
<evidence type="ECO:0000313" key="12">
    <source>
        <dbReference type="EMBL" id="SQH78050.1"/>
    </source>
</evidence>
<comment type="function">
    <text evidence="9">Catalyzes the conversion of epoxyqueuosine (oQ) to queuosine (Q), which is a hypermodified base found in the wobble positions of tRNA(Asp), tRNA(Asn), tRNA(His) and tRNA(Tyr).</text>
</comment>
<keyword evidence="9" id="KW-0170">Cobalt</keyword>
<reference evidence="13" key="1">
    <citation type="submission" date="2018-06" db="EMBL/GenBank/DDBJ databases">
        <authorList>
            <person name="Cea G.-C."/>
            <person name="William W."/>
        </authorList>
    </citation>
    <scope>NUCLEOTIDE SEQUENCE [LARGE SCALE GENOMIC DNA]</scope>
    <source>
        <strain evidence="13">DB21MT-2</strain>
    </source>
</reference>
<dbReference type="GO" id="GO:0005737">
    <property type="term" value="C:cytoplasm"/>
    <property type="evidence" value="ECO:0007669"/>
    <property type="project" value="UniProtKB-SubCell"/>
</dbReference>
<feature type="compositionally biased region" description="Basic and acidic residues" evidence="10">
    <location>
        <begin position="430"/>
        <end position="440"/>
    </location>
</feature>
<feature type="binding site" evidence="9">
    <location>
        <position position="195"/>
    </location>
    <ligand>
        <name>cob(II)alamin</name>
        <dbReference type="ChEBI" id="CHEBI:16304"/>
    </ligand>
</feature>
<dbReference type="Proteomes" id="UP000250123">
    <property type="component" value="Chromosome SHEWBE"/>
</dbReference>
<gene>
    <name evidence="12" type="primary">yjeS</name>
    <name evidence="9" type="synonym">queG</name>
    <name evidence="12" type="ORF">SHEWBE_4090</name>
</gene>
<comment type="catalytic activity">
    <reaction evidence="9">
        <text>epoxyqueuosine(34) in tRNA + AH2 = queuosine(34) in tRNA + A + H2O</text>
        <dbReference type="Rhea" id="RHEA:32159"/>
        <dbReference type="Rhea" id="RHEA-COMP:18571"/>
        <dbReference type="Rhea" id="RHEA-COMP:18582"/>
        <dbReference type="ChEBI" id="CHEBI:13193"/>
        <dbReference type="ChEBI" id="CHEBI:15377"/>
        <dbReference type="ChEBI" id="CHEBI:17499"/>
        <dbReference type="ChEBI" id="CHEBI:194431"/>
        <dbReference type="ChEBI" id="CHEBI:194443"/>
        <dbReference type="EC" id="1.17.99.6"/>
    </reaction>
</comment>
<dbReference type="Gene3D" id="3.30.70.20">
    <property type="match status" value="1"/>
</dbReference>
<evidence type="ECO:0000256" key="6">
    <source>
        <dbReference type="ARBA" id="ARBA00023002"/>
    </source>
</evidence>
<feature type="binding site" evidence="9">
    <location>
        <begin position="267"/>
        <end position="268"/>
    </location>
    <ligand>
        <name>cob(II)alamin</name>
        <dbReference type="ChEBI" id="CHEBI:16304"/>
    </ligand>
</feature>
<comment type="similarity">
    <text evidence="9">Belongs to the QueG family.</text>
</comment>
<feature type="region of interest" description="Disordered" evidence="10">
    <location>
        <begin position="413"/>
        <end position="440"/>
    </location>
</feature>
<dbReference type="AlphaFoldDB" id="A0A330MAM4"/>
<proteinExistence type="inferred from homology"/>
<evidence type="ECO:0000256" key="1">
    <source>
        <dbReference type="ARBA" id="ARBA00022485"/>
    </source>
</evidence>
<dbReference type="NCBIfam" id="TIGR00276">
    <property type="entry name" value="tRNA epoxyqueuosine(34) reductase QueG"/>
    <property type="match status" value="1"/>
</dbReference>
<feature type="binding site" evidence="9">
    <location>
        <position position="267"/>
    </location>
    <ligand>
        <name>[4Fe-4S] cluster</name>
        <dbReference type="ChEBI" id="CHEBI:49883"/>
        <label>2</label>
    </ligand>
</feature>
<keyword evidence="2 9" id="KW-0963">Cytoplasm</keyword>
<dbReference type="GO" id="GO:0052693">
    <property type="term" value="F:epoxyqueuosine reductase activity"/>
    <property type="evidence" value="ECO:0007669"/>
    <property type="project" value="UniProtKB-UniRule"/>
</dbReference>
<accession>A0A330MAM4</accession>
<evidence type="ECO:0000256" key="2">
    <source>
        <dbReference type="ARBA" id="ARBA00022490"/>
    </source>
</evidence>
<dbReference type="Pfam" id="PF13484">
    <property type="entry name" value="Fer4_16"/>
    <property type="match status" value="1"/>
</dbReference>
<feature type="binding site" evidence="9">
    <location>
        <position position="220"/>
    </location>
    <ligand>
        <name>[4Fe-4S] cluster</name>
        <dbReference type="ChEBI" id="CHEBI:49883"/>
        <label>1</label>
    </ligand>
</feature>
<keyword evidence="6 9" id="KW-0560">Oxidoreductase</keyword>
<dbReference type="GO" id="GO:0051539">
    <property type="term" value="F:4 iron, 4 sulfur cluster binding"/>
    <property type="evidence" value="ECO:0007669"/>
    <property type="project" value="UniProtKB-KW"/>
</dbReference>
<dbReference type="PROSITE" id="PS00198">
    <property type="entry name" value="4FE4S_FER_1"/>
    <property type="match status" value="1"/>
</dbReference>
<feature type="compositionally biased region" description="Polar residues" evidence="10">
    <location>
        <begin position="413"/>
        <end position="423"/>
    </location>
</feature>
<feature type="binding site" evidence="9">
    <location>
        <position position="78"/>
    </location>
    <ligand>
        <name>cob(II)alamin</name>
        <dbReference type="ChEBI" id="CHEBI:16304"/>
    </ligand>
</feature>
<dbReference type="FunFam" id="3.30.70.20:FF:000017">
    <property type="entry name" value="Epoxyqueuosine reductase"/>
    <property type="match status" value="1"/>
</dbReference>
<keyword evidence="4 9" id="KW-0479">Metal-binding</keyword>
<dbReference type="InterPro" id="IPR017900">
    <property type="entry name" value="4Fe4S_Fe_S_CS"/>
</dbReference>
<feature type="binding site" evidence="9">
    <location>
        <position position="184"/>
    </location>
    <ligand>
        <name>cob(II)alamin</name>
        <dbReference type="ChEBI" id="CHEBI:16304"/>
    </ligand>
</feature>
<evidence type="ECO:0000259" key="11">
    <source>
        <dbReference type="PROSITE" id="PS51379"/>
    </source>
</evidence>
<dbReference type="GO" id="GO:0008616">
    <property type="term" value="P:tRNA queuosine(34) biosynthetic process"/>
    <property type="evidence" value="ECO:0007669"/>
    <property type="project" value="UniProtKB-UniRule"/>
</dbReference>
<feature type="binding site" evidence="9">
    <location>
        <position position="242"/>
    </location>
    <ligand>
        <name>cob(II)alamin</name>
        <dbReference type="ChEBI" id="CHEBI:16304"/>
    </ligand>
</feature>
<dbReference type="GO" id="GO:0031419">
    <property type="term" value="F:cobalamin binding"/>
    <property type="evidence" value="ECO:0007669"/>
    <property type="project" value="UniProtKB-KW"/>
</dbReference>
<feature type="binding site" evidence="9">
    <location>
        <position position="274"/>
    </location>
    <ligand>
        <name>[4Fe-4S] cluster</name>
        <dbReference type="ChEBI" id="CHEBI:49883"/>
        <label>1</label>
    </ligand>
</feature>
<feature type="binding site" evidence="9">
    <location>
        <position position="217"/>
    </location>
    <ligand>
        <name>[4Fe-4S] cluster</name>
        <dbReference type="ChEBI" id="CHEBI:49883"/>
        <label>1</label>
    </ligand>
</feature>
<evidence type="ECO:0000256" key="5">
    <source>
        <dbReference type="ARBA" id="ARBA00022785"/>
    </source>
</evidence>
<feature type="binding site" evidence="9">
    <location>
        <position position="240"/>
    </location>
    <ligand>
        <name>[4Fe-4S] cluster</name>
        <dbReference type="ChEBI" id="CHEBI:49883"/>
        <label>2</label>
    </ligand>
</feature>
<evidence type="ECO:0000256" key="10">
    <source>
        <dbReference type="SAM" id="MobiDB-lite"/>
    </source>
</evidence>
<keyword evidence="8 9" id="KW-0411">Iron-sulfur</keyword>
<comment type="subcellular location">
    <subcellularLocation>
        <location evidence="9">Cytoplasm</location>
    </subcellularLocation>
</comment>